<dbReference type="SUPFAM" id="SSF82861">
    <property type="entry name" value="Mechanosensitive channel protein MscS (YggB), transmembrane region"/>
    <property type="match status" value="1"/>
</dbReference>
<gene>
    <name evidence="11" type="ORF">HZF05_13920</name>
</gene>
<dbReference type="SUPFAM" id="SSF82689">
    <property type="entry name" value="Mechanosensitive channel protein MscS (YggB), C-terminal domain"/>
    <property type="match status" value="1"/>
</dbReference>
<keyword evidence="7" id="KW-0406">Ion transport</keyword>
<dbReference type="GO" id="GO:0008381">
    <property type="term" value="F:mechanosensitive monoatomic ion channel activity"/>
    <property type="evidence" value="ECO:0007669"/>
    <property type="project" value="InterPro"/>
</dbReference>
<dbReference type="InterPro" id="IPR049278">
    <property type="entry name" value="MS_channel_C"/>
</dbReference>
<dbReference type="PANTHER" id="PTHR30221">
    <property type="entry name" value="SMALL-CONDUCTANCE MECHANOSENSITIVE CHANNEL"/>
    <property type="match status" value="1"/>
</dbReference>
<evidence type="ECO:0000256" key="3">
    <source>
        <dbReference type="ARBA" id="ARBA00022475"/>
    </source>
</evidence>
<dbReference type="InterPro" id="IPR008910">
    <property type="entry name" value="MSC_TM_helix"/>
</dbReference>
<keyword evidence="12" id="KW-1185">Reference proteome</keyword>
<evidence type="ECO:0000259" key="9">
    <source>
        <dbReference type="Pfam" id="PF00924"/>
    </source>
</evidence>
<dbReference type="Pfam" id="PF00924">
    <property type="entry name" value="MS_channel_2nd"/>
    <property type="match status" value="1"/>
</dbReference>
<evidence type="ECO:0000256" key="2">
    <source>
        <dbReference type="ARBA" id="ARBA00008017"/>
    </source>
</evidence>
<comment type="function">
    <text evidence="7">Mechanosensitive channel that participates in the regulation of osmotic pressure changes within the cell, opening in response to stretch forces in the membrane lipid bilayer, without the need for other proteins. Contributes to normal resistance to hypoosmotic shock. Forms an ion channel of 1.0 nanosiemens conductance with a slight preference for anions.</text>
</comment>
<dbReference type="InterPro" id="IPR006685">
    <property type="entry name" value="MscS_channel_2nd"/>
</dbReference>
<feature type="region of interest" description="Disordered" evidence="8">
    <location>
        <begin position="282"/>
        <end position="302"/>
    </location>
</feature>
<keyword evidence="7" id="KW-0813">Transport</keyword>
<dbReference type="Gene3D" id="1.10.287.1260">
    <property type="match status" value="1"/>
</dbReference>
<evidence type="ECO:0000256" key="8">
    <source>
        <dbReference type="SAM" id="MobiDB-lite"/>
    </source>
</evidence>
<feature type="domain" description="Mechanosensitive ion channel MscS" evidence="9">
    <location>
        <begin position="109"/>
        <end position="171"/>
    </location>
</feature>
<feature type="transmembrane region" description="Helical" evidence="7">
    <location>
        <begin position="21"/>
        <end position="39"/>
    </location>
</feature>
<dbReference type="InterPro" id="IPR023408">
    <property type="entry name" value="MscS_beta-dom_sf"/>
</dbReference>
<dbReference type="Proteomes" id="UP000570166">
    <property type="component" value="Unassembled WGS sequence"/>
</dbReference>
<feature type="domain" description="Mechanosensitive ion channel MscS C-terminal" evidence="10">
    <location>
        <begin position="184"/>
        <end position="266"/>
    </location>
</feature>
<dbReference type="InterPro" id="IPR010920">
    <property type="entry name" value="LSM_dom_sf"/>
</dbReference>
<keyword evidence="7" id="KW-0407">Ion channel</keyword>
<evidence type="ECO:0000256" key="1">
    <source>
        <dbReference type="ARBA" id="ARBA00004651"/>
    </source>
</evidence>
<dbReference type="EMBL" id="JACEIB010000024">
    <property type="protein sequence ID" value="MBA2935183.1"/>
    <property type="molecule type" value="Genomic_DNA"/>
</dbReference>
<keyword evidence="3" id="KW-1003">Cell membrane</keyword>
<evidence type="ECO:0000313" key="11">
    <source>
        <dbReference type="EMBL" id="MBA2935183.1"/>
    </source>
</evidence>
<proteinExistence type="inferred from homology"/>
<feature type="transmembrane region" description="Helical" evidence="7">
    <location>
        <begin position="90"/>
        <end position="122"/>
    </location>
</feature>
<organism evidence="11 12">
    <name type="scientific">Sphingomonas chungangi</name>
    <dbReference type="NCBI Taxonomy" id="2683589"/>
    <lineage>
        <taxon>Bacteria</taxon>
        <taxon>Pseudomonadati</taxon>
        <taxon>Pseudomonadota</taxon>
        <taxon>Alphaproteobacteria</taxon>
        <taxon>Sphingomonadales</taxon>
        <taxon>Sphingomonadaceae</taxon>
        <taxon>Sphingomonas</taxon>
    </lineage>
</organism>
<evidence type="ECO:0000256" key="4">
    <source>
        <dbReference type="ARBA" id="ARBA00022692"/>
    </source>
</evidence>
<comment type="subunit">
    <text evidence="7">Homoheptamer.</text>
</comment>
<name>A0A838L6S2_9SPHN</name>
<accession>A0A838L6S2</accession>
<reference evidence="11 12" key="1">
    <citation type="submission" date="2020-07" db="EMBL/GenBank/DDBJ databases">
        <authorList>
            <person name="Sun Q."/>
        </authorList>
    </citation>
    <scope>NUCLEOTIDE SEQUENCE [LARGE SCALE GENOMIC DNA]</scope>
    <source>
        <strain evidence="11 12">CGMCC 1.13654</strain>
    </source>
</reference>
<dbReference type="Gene3D" id="2.30.30.60">
    <property type="match status" value="1"/>
</dbReference>
<keyword evidence="6 7" id="KW-0472">Membrane</keyword>
<keyword evidence="5 7" id="KW-1133">Transmembrane helix</keyword>
<protein>
    <recommendedName>
        <fullName evidence="7">Small-conductance mechanosensitive channel</fullName>
    </recommendedName>
</protein>
<feature type="compositionally biased region" description="Basic and acidic residues" evidence="8">
    <location>
        <begin position="283"/>
        <end position="302"/>
    </location>
</feature>
<evidence type="ECO:0000256" key="6">
    <source>
        <dbReference type="ARBA" id="ARBA00023136"/>
    </source>
</evidence>
<evidence type="ECO:0000313" key="12">
    <source>
        <dbReference type="Proteomes" id="UP000570166"/>
    </source>
</evidence>
<keyword evidence="4 7" id="KW-0812">Transmembrane</keyword>
<evidence type="ECO:0000256" key="7">
    <source>
        <dbReference type="RuleBase" id="RU369025"/>
    </source>
</evidence>
<comment type="caution">
    <text evidence="7">Lacks conserved residue(s) required for the propagation of feature annotation.</text>
</comment>
<dbReference type="SUPFAM" id="SSF50182">
    <property type="entry name" value="Sm-like ribonucleoproteins"/>
    <property type="match status" value="1"/>
</dbReference>
<dbReference type="InterPro" id="IPR011066">
    <property type="entry name" value="MscS_channel_C_sf"/>
</dbReference>
<dbReference type="GO" id="GO:0005886">
    <property type="term" value="C:plasma membrane"/>
    <property type="evidence" value="ECO:0007669"/>
    <property type="project" value="UniProtKB-SubCell"/>
</dbReference>
<keyword evidence="7" id="KW-0997">Cell inner membrane</keyword>
<dbReference type="Gene3D" id="3.30.70.100">
    <property type="match status" value="1"/>
</dbReference>
<dbReference type="Pfam" id="PF21082">
    <property type="entry name" value="MS_channel_3rd"/>
    <property type="match status" value="1"/>
</dbReference>
<dbReference type="PANTHER" id="PTHR30221:SF1">
    <property type="entry name" value="SMALL-CONDUCTANCE MECHANOSENSITIVE CHANNEL"/>
    <property type="match status" value="1"/>
</dbReference>
<sequence>MNLVNILFHRLWEMATEFIKLLPQMAIALLVLVATWAIVRFSRRLAERMLSQTDTRGTLVNLGETLIGVAIWIVGILIAMSIVVPSVTPANILAVLGLGSVAVGFAFKDIFENFLAGILIMLRKPMRIGDMIECQDVAGRVENISLRDTHLRHLSNELVVVPNSFLFKNPVKILTDETQRRYSVTVGVGYDVDLDAAAAVIEKAVRSVEGIDADKRIDVFATEFGDSSMNFTVRWWAGSKPIEMHRTRDGVVRAVKRALDEAGMEIPFPYRTLTFKEALPLTRAKETGDHARPAGDEDDKRE</sequence>
<dbReference type="AlphaFoldDB" id="A0A838L6S2"/>
<dbReference type="InterPro" id="IPR045275">
    <property type="entry name" value="MscS_archaea/bacteria_type"/>
</dbReference>
<comment type="caution">
    <text evidence="11">The sequence shown here is derived from an EMBL/GenBank/DDBJ whole genome shotgun (WGS) entry which is preliminary data.</text>
</comment>
<comment type="similarity">
    <text evidence="2 7">Belongs to the MscS (TC 1.A.23) family.</text>
</comment>
<evidence type="ECO:0000259" key="10">
    <source>
        <dbReference type="Pfam" id="PF21082"/>
    </source>
</evidence>
<dbReference type="InterPro" id="IPR011014">
    <property type="entry name" value="MscS_channel_TM-2"/>
</dbReference>
<evidence type="ECO:0000256" key="5">
    <source>
        <dbReference type="ARBA" id="ARBA00022989"/>
    </source>
</evidence>
<feature type="transmembrane region" description="Helical" evidence="7">
    <location>
        <begin position="59"/>
        <end position="84"/>
    </location>
</feature>
<dbReference type="Pfam" id="PF05552">
    <property type="entry name" value="MS_channel_1st_1"/>
    <property type="match status" value="1"/>
</dbReference>
<comment type="subcellular location">
    <subcellularLocation>
        <location evidence="7">Cell inner membrane</location>
        <topology evidence="7">Multi-pass membrane protein</topology>
    </subcellularLocation>
    <subcellularLocation>
        <location evidence="1">Cell membrane</location>
        <topology evidence="1">Multi-pass membrane protein</topology>
    </subcellularLocation>
</comment>